<dbReference type="EMBL" id="JANBPT010000105">
    <property type="protein sequence ID" value="KAJ1927718.1"/>
    <property type="molecule type" value="Genomic_DNA"/>
</dbReference>
<feature type="compositionally biased region" description="Low complexity" evidence="2">
    <location>
        <begin position="320"/>
        <end position="336"/>
    </location>
</feature>
<organism evidence="3 4">
    <name type="scientific">Tieghemiomyces parasiticus</name>
    <dbReference type="NCBI Taxonomy" id="78921"/>
    <lineage>
        <taxon>Eukaryota</taxon>
        <taxon>Fungi</taxon>
        <taxon>Fungi incertae sedis</taxon>
        <taxon>Zoopagomycota</taxon>
        <taxon>Kickxellomycotina</taxon>
        <taxon>Dimargaritomycetes</taxon>
        <taxon>Dimargaritales</taxon>
        <taxon>Dimargaritaceae</taxon>
        <taxon>Tieghemiomyces</taxon>
    </lineage>
</organism>
<dbReference type="SMART" id="SM00671">
    <property type="entry name" value="SEL1"/>
    <property type="match status" value="7"/>
</dbReference>
<sequence length="865" mass="94382">MVQNHLYGQPDIYPENAGLDDKGEPSRYATFESSRRGPPSADNNPGLQHKASRGSLPQPGYGRSHPLPQPPPVARAASATASGHYAPPPSAHVVGRSYDSPQRSPVSPTGPLSPAFQAYPGYSQPPLTGPSAFTTPAVRGGHNHRSRTNNQRILPPPITANQLPSASTSQPPPQHPYSAGVGESSSHSRGPSQYTDAGQAPYDFQTPLSADPTVSHLSHRYPSADPPLARVHSQPGPLAHTAQQPPHRSATAGSDPERPQPPLESRPSIGEYSDYLDSYYDSADVYHDISDYSPTTDIHPTTAHSNPSSHQIPSARQLHQGPSDPSQPSRDSSSGQYPGEYEPAHGSRLGYDHEQDGQYRQQQQQQQHSPSEYAPADDRAYDPHGPGDQRSHHNSLPAPTEQHPDSLMQRSTSQGQIAHSYDPYTGEARDGYGTPFHPPGPPQGYTQPPQATFNQGGPPRPGHPASMYSDSNYPGSSAASAAGYRRPPSPPPATLAIIDSLREKANQSSDPKVQLEFVQYAVRFGDQAITNEVSPVETERVKQNLRAEALKLLKKLATQGGFGRGSYADAQFVLADCYNKGHLDLAPDHDKAFNLYQQSSKQSHAQGTYRTAVCYEMGAGTKRDPHRAVQYYRKAAALGDTGAMYKLGVVMLKGLLSQPINTREGVTWLKRAADNADHENPHALHELALCYEKGGVQSIIVDEHYAKELYTQAAQLGYEPSQFKLGFCYEYGTLTCPQDPRRSIAWYTRAAEQGDAEAELALSGWYLTGSEGILQQSDTEAYLWARKAADKGLAKAEYAIGYYTETGIGVKQDLEEARRWYMRSAAQGHKRAMNRLTELKRMGSVSGERRKHNRNGKGDDNCVIF</sequence>
<evidence type="ECO:0008006" key="5">
    <source>
        <dbReference type="Google" id="ProtNLM"/>
    </source>
</evidence>
<evidence type="ECO:0000256" key="1">
    <source>
        <dbReference type="ARBA" id="ARBA00022737"/>
    </source>
</evidence>
<accession>A0A9W8ABS9</accession>
<dbReference type="InterPro" id="IPR006597">
    <property type="entry name" value="Sel1-like"/>
</dbReference>
<dbReference type="OrthoDB" id="272077at2759"/>
<dbReference type="Pfam" id="PF08238">
    <property type="entry name" value="Sel1"/>
    <property type="match status" value="8"/>
</dbReference>
<feature type="compositionally biased region" description="Basic and acidic residues" evidence="2">
    <location>
        <begin position="376"/>
        <end position="391"/>
    </location>
</feature>
<dbReference type="PANTHER" id="PTHR46430">
    <property type="entry name" value="PROTEIN SKT5-RELATED"/>
    <property type="match status" value="1"/>
</dbReference>
<feature type="region of interest" description="Disordered" evidence="2">
    <location>
        <begin position="1"/>
        <end position="275"/>
    </location>
</feature>
<feature type="compositionally biased region" description="Low complexity" evidence="2">
    <location>
        <begin position="473"/>
        <end position="486"/>
    </location>
</feature>
<evidence type="ECO:0000256" key="2">
    <source>
        <dbReference type="SAM" id="MobiDB-lite"/>
    </source>
</evidence>
<feature type="compositionally biased region" description="Polar residues" evidence="2">
    <location>
        <begin position="408"/>
        <end position="417"/>
    </location>
</feature>
<reference evidence="3" key="1">
    <citation type="submission" date="2022-07" db="EMBL/GenBank/DDBJ databases">
        <title>Phylogenomic reconstructions and comparative analyses of Kickxellomycotina fungi.</title>
        <authorList>
            <person name="Reynolds N.K."/>
            <person name="Stajich J.E."/>
            <person name="Barry K."/>
            <person name="Grigoriev I.V."/>
            <person name="Crous P."/>
            <person name="Smith M.E."/>
        </authorList>
    </citation>
    <scope>NUCLEOTIDE SEQUENCE</scope>
    <source>
        <strain evidence="3">RSA 861</strain>
    </source>
</reference>
<dbReference type="Gene3D" id="1.25.40.10">
    <property type="entry name" value="Tetratricopeptide repeat domain"/>
    <property type="match status" value="2"/>
</dbReference>
<feature type="compositionally biased region" description="Basic and acidic residues" evidence="2">
    <location>
        <begin position="342"/>
        <end position="357"/>
    </location>
</feature>
<dbReference type="Proteomes" id="UP001150569">
    <property type="component" value="Unassembled WGS sequence"/>
</dbReference>
<dbReference type="SUPFAM" id="SSF81901">
    <property type="entry name" value="HCP-like"/>
    <property type="match status" value="1"/>
</dbReference>
<dbReference type="InterPro" id="IPR051726">
    <property type="entry name" value="Chitin_Synth_Reg"/>
</dbReference>
<comment type="caution">
    <text evidence="3">The sequence shown here is derived from an EMBL/GenBank/DDBJ whole genome shotgun (WGS) entry which is preliminary data.</text>
</comment>
<feature type="compositionally biased region" description="Polar residues" evidence="2">
    <location>
        <begin position="159"/>
        <end position="169"/>
    </location>
</feature>
<dbReference type="InterPro" id="IPR011990">
    <property type="entry name" value="TPR-like_helical_dom_sf"/>
</dbReference>
<dbReference type="AlphaFoldDB" id="A0A9W8ABS9"/>
<name>A0A9W8ABS9_9FUNG</name>
<keyword evidence="4" id="KW-1185">Reference proteome</keyword>
<feature type="region of interest" description="Disordered" evidence="2">
    <location>
        <begin position="288"/>
        <end position="494"/>
    </location>
</feature>
<keyword evidence="1" id="KW-0677">Repeat</keyword>
<protein>
    <recommendedName>
        <fullName evidence="5">HCP-like protein</fullName>
    </recommendedName>
</protein>
<gene>
    <name evidence="3" type="ORF">IWQ60_002690</name>
</gene>
<feature type="compositionally biased region" description="Polar residues" evidence="2">
    <location>
        <begin position="183"/>
        <end position="196"/>
    </location>
</feature>
<proteinExistence type="predicted"/>
<evidence type="ECO:0000313" key="4">
    <source>
        <dbReference type="Proteomes" id="UP001150569"/>
    </source>
</evidence>
<evidence type="ECO:0000313" key="3">
    <source>
        <dbReference type="EMBL" id="KAJ1927718.1"/>
    </source>
</evidence>
<feature type="compositionally biased region" description="Polar residues" evidence="2">
    <location>
        <begin position="292"/>
        <end position="314"/>
    </location>
</feature>